<keyword evidence="6 11" id="KW-0677">Repeat</keyword>
<proteinExistence type="predicted"/>
<dbReference type="RefSeq" id="WP_104828544.1">
    <property type="nucleotide sequence ID" value="NZ_PJCH01000003.1"/>
</dbReference>
<evidence type="ECO:0000256" key="3">
    <source>
        <dbReference type="ARBA" id="ARBA00022448"/>
    </source>
</evidence>
<evidence type="ECO:0000256" key="5">
    <source>
        <dbReference type="ARBA" id="ARBA00022723"/>
    </source>
</evidence>
<dbReference type="AlphaFoldDB" id="A0A2S7K8S2"/>
<evidence type="ECO:0000256" key="10">
    <source>
        <dbReference type="ARBA" id="ARBA00023291"/>
    </source>
</evidence>
<keyword evidence="3 11" id="KW-0813">Transport</keyword>
<dbReference type="Gene3D" id="3.30.70.20">
    <property type="match status" value="1"/>
</dbReference>
<evidence type="ECO:0000259" key="12">
    <source>
        <dbReference type="PROSITE" id="PS51379"/>
    </source>
</evidence>
<evidence type="ECO:0000256" key="2">
    <source>
        <dbReference type="ARBA" id="ARBA00001966"/>
    </source>
</evidence>
<dbReference type="EMBL" id="PJCH01000003">
    <property type="protein sequence ID" value="PQA88907.1"/>
    <property type="molecule type" value="Genomic_DNA"/>
</dbReference>
<comment type="function">
    <text evidence="11">Ferredoxins are iron-sulfur proteins that transfer electrons in a wide variety of metabolic reactions.</text>
</comment>
<dbReference type="GO" id="GO:0046872">
    <property type="term" value="F:metal ion binding"/>
    <property type="evidence" value="ECO:0007669"/>
    <property type="project" value="UniProtKB-KW"/>
</dbReference>
<dbReference type="GO" id="GO:0051538">
    <property type="term" value="F:3 iron, 4 sulfur cluster binding"/>
    <property type="evidence" value="ECO:0007669"/>
    <property type="project" value="UniProtKB-KW"/>
</dbReference>
<comment type="cofactor">
    <cofactor evidence="1 11">
        <name>[3Fe-4S] cluster</name>
        <dbReference type="ChEBI" id="CHEBI:21137"/>
    </cofactor>
</comment>
<gene>
    <name evidence="13" type="ORF">CW354_02815</name>
</gene>
<evidence type="ECO:0000313" key="13">
    <source>
        <dbReference type="EMBL" id="PQA88907.1"/>
    </source>
</evidence>
<organism evidence="13 14">
    <name type="scientific">Hyphococcus luteus</name>
    <dbReference type="NCBI Taxonomy" id="2058213"/>
    <lineage>
        <taxon>Bacteria</taxon>
        <taxon>Pseudomonadati</taxon>
        <taxon>Pseudomonadota</taxon>
        <taxon>Alphaproteobacteria</taxon>
        <taxon>Parvularculales</taxon>
        <taxon>Parvularculaceae</taxon>
        <taxon>Hyphococcus</taxon>
    </lineage>
</organism>
<dbReference type="InterPro" id="IPR017896">
    <property type="entry name" value="4Fe4S_Fe-S-bd"/>
</dbReference>
<dbReference type="Pfam" id="PF00037">
    <property type="entry name" value="Fer4"/>
    <property type="match status" value="1"/>
</dbReference>
<dbReference type="InterPro" id="IPR017900">
    <property type="entry name" value="4Fe4S_Fe_S_CS"/>
</dbReference>
<dbReference type="GO" id="GO:0009055">
    <property type="term" value="F:electron transfer activity"/>
    <property type="evidence" value="ECO:0007669"/>
    <property type="project" value="InterPro"/>
</dbReference>
<dbReference type="PANTHER" id="PTHR42859:SF2">
    <property type="entry name" value="FERREDOXIN"/>
    <property type="match status" value="1"/>
</dbReference>
<feature type="domain" description="4Fe-4S ferredoxin-type" evidence="12">
    <location>
        <begin position="31"/>
        <end position="60"/>
    </location>
</feature>
<sequence length="112" mass="12452">MTYVVTEACIKCKYTDCVEVCPVDCFYEGENMLVIHPDECIDCGVCEPECPAEAIIPDTEGGADKWLEVNTKYASEWPNITQKIDPLPGADDCVEEEGKFEKYFSQKPGQGS</sequence>
<dbReference type="OrthoDB" id="9803397at2"/>
<dbReference type="InterPro" id="IPR054829">
    <property type="entry name" value="FdxA"/>
</dbReference>
<evidence type="ECO:0000256" key="7">
    <source>
        <dbReference type="ARBA" id="ARBA00022982"/>
    </source>
</evidence>
<dbReference type="InterPro" id="IPR050294">
    <property type="entry name" value="RnfB_subfamily"/>
</dbReference>
<dbReference type="PRINTS" id="PR00354">
    <property type="entry name" value="7FE8SFRDOXIN"/>
</dbReference>
<name>A0A2S7K8S2_9PROT</name>
<reference evidence="13 14" key="1">
    <citation type="submission" date="2017-12" db="EMBL/GenBank/DDBJ databases">
        <authorList>
            <person name="Hurst M.R.H."/>
        </authorList>
    </citation>
    <scope>NUCLEOTIDE SEQUENCE [LARGE SCALE GENOMIC DNA]</scope>
    <source>
        <strain evidence="13 14">SY-3-19</strain>
    </source>
</reference>
<dbReference type="InterPro" id="IPR000813">
    <property type="entry name" value="7Fe_ferredoxin"/>
</dbReference>
<dbReference type="Proteomes" id="UP000239504">
    <property type="component" value="Unassembled WGS sequence"/>
</dbReference>
<dbReference type="SUPFAM" id="SSF54862">
    <property type="entry name" value="4Fe-4S ferredoxins"/>
    <property type="match status" value="1"/>
</dbReference>
<accession>A0A2S7K8S2</accession>
<protein>
    <recommendedName>
        <fullName evidence="11">Ferredoxin</fullName>
    </recommendedName>
</protein>
<evidence type="ECO:0000256" key="8">
    <source>
        <dbReference type="ARBA" id="ARBA00023004"/>
    </source>
</evidence>
<evidence type="ECO:0000256" key="11">
    <source>
        <dbReference type="RuleBase" id="RU364098"/>
    </source>
</evidence>
<dbReference type="PANTHER" id="PTHR42859">
    <property type="entry name" value="OXIDOREDUCTASE"/>
    <property type="match status" value="1"/>
</dbReference>
<keyword evidence="8 11" id="KW-0408">Iron</keyword>
<dbReference type="GO" id="GO:0051539">
    <property type="term" value="F:4 iron, 4 sulfur cluster binding"/>
    <property type="evidence" value="ECO:0007669"/>
    <property type="project" value="UniProtKB-KW"/>
</dbReference>
<keyword evidence="10 11" id="KW-0003">3Fe-4S</keyword>
<dbReference type="Pfam" id="PF11953">
    <property type="entry name" value="DUF3470"/>
    <property type="match status" value="1"/>
</dbReference>
<keyword evidence="5 11" id="KW-0479">Metal-binding</keyword>
<keyword evidence="7 11" id="KW-0249">Electron transport</keyword>
<dbReference type="PROSITE" id="PS00198">
    <property type="entry name" value="4FE4S_FER_1"/>
    <property type="match status" value="1"/>
</dbReference>
<keyword evidence="4 11" id="KW-0004">4Fe-4S</keyword>
<evidence type="ECO:0000256" key="1">
    <source>
        <dbReference type="ARBA" id="ARBA00001927"/>
    </source>
</evidence>
<evidence type="ECO:0000256" key="4">
    <source>
        <dbReference type="ARBA" id="ARBA00022485"/>
    </source>
</evidence>
<evidence type="ECO:0000256" key="9">
    <source>
        <dbReference type="ARBA" id="ARBA00023014"/>
    </source>
</evidence>
<dbReference type="NCBIfam" id="NF045490">
    <property type="entry name" value="FdxA_Protbact"/>
    <property type="match status" value="1"/>
</dbReference>
<dbReference type="PROSITE" id="PS51379">
    <property type="entry name" value="4FE4S_FER_2"/>
    <property type="match status" value="2"/>
</dbReference>
<keyword evidence="14" id="KW-1185">Reference proteome</keyword>
<comment type="cofactor">
    <cofactor evidence="2 11">
        <name>[4Fe-4S] cluster</name>
        <dbReference type="ChEBI" id="CHEBI:49883"/>
    </cofactor>
</comment>
<evidence type="ECO:0000313" key="14">
    <source>
        <dbReference type="Proteomes" id="UP000239504"/>
    </source>
</evidence>
<feature type="domain" description="4Fe-4S ferredoxin-type" evidence="12">
    <location>
        <begin position="1"/>
        <end position="30"/>
    </location>
</feature>
<comment type="caution">
    <text evidence="13">The sequence shown here is derived from an EMBL/GenBank/DDBJ whole genome shotgun (WGS) entry which is preliminary data.</text>
</comment>
<keyword evidence="9 11" id="KW-0411">Iron-sulfur</keyword>
<dbReference type="InterPro" id="IPR022569">
    <property type="entry name" value="Fd_C"/>
</dbReference>
<evidence type="ECO:0000256" key="6">
    <source>
        <dbReference type="ARBA" id="ARBA00022737"/>
    </source>
</evidence>